<dbReference type="Pfam" id="PF01370">
    <property type="entry name" value="Epimerase"/>
    <property type="match status" value="1"/>
</dbReference>
<dbReference type="Gene3D" id="3.40.50.720">
    <property type="entry name" value="NAD(P)-binding Rossmann-like Domain"/>
    <property type="match status" value="1"/>
</dbReference>
<reference evidence="2 3" key="1">
    <citation type="journal article" date="2015" name="Nature">
        <title>rRNA introns, odd ribosomes, and small enigmatic genomes across a large radiation of phyla.</title>
        <authorList>
            <person name="Brown C.T."/>
            <person name="Hug L.A."/>
            <person name="Thomas B.C."/>
            <person name="Sharon I."/>
            <person name="Castelle C.J."/>
            <person name="Singh A."/>
            <person name="Wilkins M.J."/>
            <person name="Williams K.H."/>
            <person name="Banfield J.F."/>
        </authorList>
    </citation>
    <scope>NUCLEOTIDE SEQUENCE [LARGE SCALE GENOMIC DNA]</scope>
</reference>
<dbReference type="InterPro" id="IPR050177">
    <property type="entry name" value="Lipid_A_modif_metabolic_enz"/>
</dbReference>
<dbReference type="PANTHER" id="PTHR43245">
    <property type="entry name" value="BIFUNCTIONAL POLYMYXIN RESISTANCE PROTEIN ARNA"/>
    <property type="match status" value="1"/>
</dbReference>
<evidence type="ECO:0000259" key="1">
    <source>
        <dbReference type="Pfam" id="PF01370"/>
    </source>
</evidence>
<dbReference type="Proteomes" id="UP000034364">
    <property type="component" value="Unassembled WGS sequence"/>
</dbReference>
<dbReference type="EMBL" id="LCNV01000010">
    <property type="protein sequence ID" value="KKU64244.1"/>
    <property type="molecule type" value="Genomic_DNA"/>
</dbReference>
<name>A0A0G1S421_9BACT</name>
<evidence type="ECO:0000313" key="2">
    <source>
        <dbReference type="EMBL" id="KKU64244.1"/>
    </source>
</evidence>
<dbReference type="InterPro" id="IPR001509">
    <property type="entry name" value="Epimerase_deHydtase"/>
</dbReference>
<proteinExistence type="predicted"/>
<sequence length="286" mass="32497">MGKMLVIGGSRFVGPILLELLLKDKNEVTVFNRGNLRAEYKNTRFVRGDRKKGFAQLKGEKFDTVYDMCAYTGEDSENLLHQVKFDFLVHFGSVASYSRPVIFPVRESHARGEWSSGDYGRGKAECEAVLEKSGIKYATLRPTYILGDKNYVDREKFIYRKLLAGEEILIPGNGQALNQFVFSDEVAESLHLLGKKRAEGAFNCAGDDYISLVDLVGEMGRICGYEARIKFDPEHDGENLDESLFPFSNENFVFDNEKIKKKLGVKFFPLLAGLKRDWEKHYKVVC</sequence>
<feature type="domain" description="NAD-dependent epimerase/dehydratase" evidence="1">
    <location>
        <begin position="85"/>
        <end position="204"/>
    </location>
</feature>
<dbReference type="InterPro" id="IPR036291">
    <property type="entry name" value="NAD(P)-bd_dom_sf"/>
</dbReference>
<organism evidence="2 3">
    <name type="scientific">Candidatus Amesbacteria bacterium GW2011_GWA1_47_16</name>
    <dbReference type="NCBI Taxonomy" id="1618353"/>
    <lineage>
        <taxon>Bacteria</taxon>
        <taxon>Candidatus Amesiibacteriota</taxon>
    </lineage>
</organism>
<evidence type="ECO:0000313" key="3">
    <source>
        <dbReference type="Proteomes" id="UP000034364"/>
    </source>
</evidence>
<gene>
    <name evidence="2" type="ORF">UX87_C0010G0009</name>
</gene>
<protein>
    <recommendedName>
        <fullName evidence="1">NAD-dependent epimerase/dehydratase domain-containing protein</fullName>
    </recommendedName>
</protein>
<dbReference type="SUPFAM" id="SSF51735">
    <property type="entry name" value="NAD(P)-binding Rossmann-fold domains"/>
    <property type="match status" value="1"/>
</dbReference>
<dbReference type="AlphaFoldDB" id="A0A0G1S421"/>
<accession>A0A0G1S421</accession>
<comment type="caution">
    <text evidence="2">The sequence shown here is derived from an EMBL/GenBank/DDBJ whole genome shotgun (WGS) entry which is preliminary data.</text>
</comment>